<proteinExistence type="predicted"/>
<name>A0ABU8WQE6_9BURK</name>
<accession>A0ABU8WQE6</accession>
<gene>
    <name evidence="1" type="ORF">WKW82_24310</name>
</gene>
<comment type="caution">
    <text evidence="1">The sequence shown here is derived from an EMBL/GenBank/DDBJ whole genome shotgun (WGS) entry which is preliminary data.</text>
</comment>
<reference evidence="1 2" key="1">
    <citation type="submission" date="2024-03" db="EMBL/GenBank/DDBJ databases">
        <title>Novel species of the genus Variovorax.</title>
        <authorList>
            <person name="Liu Q."/>
            <person name="Xin Y.-H."/>
        </authorList>
    </citation>
    <scope>NUCLEOTIDE SEQUENCE [LARGE SCALE GENOMIC DNA]</scope>
    <source>
        <strain evidence="1 2">KACC 18900</strain>
    </source>
</reference>
<evidence type="ECO:0000313" key="1">
    <source>
        <dbReference type="EMBL" id="MEJ8849792.1"/>
    </source>
</evidence>
<dbReference type="RefSeq" id="WP_340344915.1">
    <property type="nucleotide sequence ID" value="NZ_JBBKZT010000012.1"/>
</dbReference>
<evidence type="ECO:0000313" key="2">
    <source>
        <dbReference type="Proteomes" id="UP001385892"/>
    </source>
</evidence>
<organism evidence="1 2">
    <name type="scientific">Variovorax rhizosphaerae</name>
    <dbReference type="NCBI Taxonomy" id="1836200"/>
    <lineage>
        <taxon>Bacteria</taxon>
        <taxon>Pseudomonadati</taxon>
        <taxon>Pseudomonadota</taxon>
        <taxon>Betaproteobacteria</taxon>
        <taxon>Burkholderiales</taxon>
        <taxon>Comamonadaceae</taxon>
        <taxon>Variovorax</taxon>
    </lineage>
</organism>
<dbReference type="EMBL" id="JBBKZT010000012">
    <property type="protein sequence ID" value="MEJ8849792.1"/>
    <property type="molecule type" value="Genomic_DNA"/>
</dbReference>
<keyword evidence="2" id="KW-1185">Reference proteome</keyword>
<dbReference type="Proteomes" id="UP001385892">
    <property type="component" value="Unassembled WGS sequence"/>
</dbReference>
<sequence length="173" mass="18903">MSLLPPTRELLSYLERNPSVRARIAAPPDATVLYAGEFIRPMWKDLEALNRTNPAFASKQMLPDVLARIVCTGQPHPNLLAWAKALDALTPCKENGFIAWRALSGIFAANAVGSVSFAIGSKVTKDEKVFAATELPVLLRNTKVNPLTRDILAYYQRCVQTGGRAINFGFTSG</sequence>
<protein>
    <submittedName>
        <fullName evidence="1">Uncharacterized protein</fullName>
    </submittedName>
</protein>